<comment type="caution">
    <text evidence="2">The sequence shown here is derived from an EMBL/GenBank/DDBJ whole genome shotgun (WGS) entry which is preliminary data.</text>
</comment>
<reference evidence="2 3" key="1">
    <citation type="submission" date="2016-11" db="EMBL/GenBank/DDBJ databases">
        <title>Whole genomes of Flavobacteriaceae.</title>
        <authorList>
            <person name="Stine C."/>
            <person name="Li C."/>
            <person name="Tadesse D."/>
        </authorList>
    </citation>
    <scope>NUCLEOTIDE SEQUENCE [LARGE SCALE GENOMIC DNA]</scope>
    <source>
        <strain evidence="2 3">DSM 18292</strain>
    </source>
</reference>
<dbReference type="SUPFAM" id="SSF69279">
    <property type="entry name" value="Phage tail proteins"/>
    <property type="match status" value="1"/>
</dbReference>
<sequence>MALQTNSIIKIGDITISNFSNLKIVQDIHAHNTFSVEVRQDLLVSEFKSVMPLSQRLYGEKINIEIKPIEGVDDLMVFTHRSDYILHFSGIVTKVKTQKSRHQDLEETLFISGHSCSILLDDGLKCNSFTDKTLIDIVTEVKEGYDIDLNIFPFYKYQLPYTVQYNQSTFDFLNNLAKRNGHWFYDNGRTMVFGMPGSAGGEPKLVYATNMQEFSYEMKVLPAQFQVIENDNRLGDYWKDQTINYRNECDGFQQNFINKSNTVFSQTTEMQLNQNPIGARGKTTLEEYTKNKMRSVLANLMIVTAKSEVPGITLGNSVRITGVDVQLESSYFVTSITHLCEDEGCYENNFTAVNFNGSVFSPQTNPDLITICKSQTAIVTANADPNGHSAVQVQMPWQESKNKTTPYIPMLQNYGGNGRGSHILPEIGDTVLVDFQGDNAELPFVIGTMSNKKEISGFSTPNNDLKVLATRSGNKLLLNDETGDITIESQKGQTIAVLCGDGNIRFKAPKNIEFEAGEDITIKAGKNFTVEAEKNFTVEAENNIILSGRNNVEINTEGTLSERGDQRILHVTEKSMLQAGEQIEMAEQIKINSTQGDITLKASQIIRGNSQEGSFFN</sequence>
<dbReference type="InterPro" id="IPR037026">
    <property type="entry name" value="Vgr_OB-fold_dom_sf"/>
</dbReference>
<dbReference type="OrthoDB" id="727155at2"/>
<protein>
    <submittedName>
        <fullName evidence="2">Type IV secretion protein Rhs</fullName>
    </submittedName>
</protein>
<dbReference type="Pfam" id="PF05954">
    <property type="entry name" value="Phage_GPD"/>
    <property type="match status" value="1"/>
</dbReference>
<dbReference type="SUPFAM" id="SSF69349">
    <property type="entry name" value="Phage fibre proteins"/>
    <property type="match status" value="1"/>
</dbReference>
<dbReference type="InterPro" id="IPR006531">
    <property type="entry name" value="Gp5/Vgr_OB"/>
</dbReference>
<dbReference type="Proteomes" id="UP000198345">
    <property type="component" value="Unassembled WGS sequence"/>
</dbReference>
<accession>A0A226GY19</accession>
<dbReference type="RefSeq" id="WP_089051081.1">
    <property type="nucleotide sequence ID" value="NZ_MUGW01000037.1"/>
</dbReference>
<gene>
    <name evidence="2" type="ORF">B0A66_17135</name>
</gene>
<evidence type="ECO:0000259" key="1">
    <source>
        <dbReference type="Pfam" id="PF04717"/>
    </source>
</evidence>
<keyword evidence="3" id="KW-1185">Reference proteome</keyword>
<dbReference type="Pfam" id="PF04717">
    <property type="entry name" value="Phage_base_V"/>
    <property type="match status" value="1"/>
</dbReference>
<evidence type="ECO:0000313" key="2">
    <source>
        <dbReference type="EMBL" id="OXA86893.1"/>
    </source>
</evidence>
<dbReference type="AlphaFoldDB" id="A0A226GY19"/>
<proteinExistence type="predicted"/>
<dbReference type="Gene3D" id="2.30.110.50">
    <property type="match status" value="1"/>
</dbReference>
<dbReference type="Gene3D" id="2.40.50.230">
    <property type="entry name" value="Gp5 N-terminal domain"/>
    <property type="match status" value="1"/>
</dbReference>
<dbReference type="EMBL" id="MUGW01000037">
    <property type="protein sequence ID" value="OXA86893.1"/>
    <property type="molecule type" value="Genomic_DNA"/>
</dbReference>
<name>A0A226GY19_9FLAO</name>
<dbReference type="Gene3D" id="3.55.50.10">
    <property type="entry name" value="Baseplate protein-like domains"/>
    <property type="match status" value="1"/>
</dbReference>
<organism evidence="2 3">
    <name type="scientific">Flavobacterium hercynium</name>
    <dbReference type="NCBI Taxonomy" id="387094"/>
    <lineage>
        <taxon>Bacteria</taxon>
        <taxon>Pseudomonadati</taxon>
        <taxon>Bacteroidota</taxon>
        <taxon>Flavobacteriia</taxon>
        <taxon>Flavobacteriales</taxon>
        <taxon>Flavobacteriaceae</taxon>
        <taxon>Flavobacterium</taxon>
    </lineage>
</organism>
<feature type="domain" description="Gp5/Type VI secretion system Vgr protein OB-fold" evidence="1">
    <location>
        <begin position="375"/>
        <end position="448"/>
    </location>
</feature>
<evidence type="ECO:0000313" key="3">
    <source>
        <dbReference type="Proteomes" id="UP000198345"/>
    </source>
</evidence>
<dbReference type="Gene3D" id="4.10.220.110">
    <property type="match status" value="1"/>
</dbReference>
<dbReference type="SUPFAM" id="SSF69255">
    <property type="entry name" value="gp5 N-terminal domain-like"/>
    <property type="match status" value="1"/>
</dbReference>